<dbReference type="SUPFAM" id="SSF88659">
    <property type="entry name" value="Sigma3 and sigma4 domains of RNA polymerase sigma factors"/>
    <property type="match status" value="1"/>
</dbReference>
<protein>
    <submittedName>
        <fullName evidence="2">DUF134 domain-containing protein</fullName>
    </submittedName>
</protein>
<sequence length="124" mass="13598">MPRPCKRRRVCALPERRHFCSVEGGACQEPIRLTVDEFESIRLMDLEGLNQADCAQQMEVSRATVQAIYGTARTKVARFLTLGGSLTIGGGEFILCPSGNPGCGHCYRHCHKGGNSCEKNRGDL</sequence>
<dbReference type="PANTHER" id="PTHR37478:SF2">
    <property type="entry name" value="UPF0251 PROTEIN TK0562"/>
    <property type="match status" value="1"/>
</dbReference>
<evidence type="ECO:0000256" key="1">
    <source>
        <dbReference type="ARBA" id="ARBA00009350"/>
    </source>
</evidence>
<comment type="caution">
    <text evidence="2">The sequence shown here is derived from an EMBL/GenBank/DDBJ whole genome shotgun (WGS) entry which is preliminary data.</text>
</comment>
<reference evidence="2" key="2">
    <citation type="submission" date="2021-04" db="EMBL/GenBank/DDBJ databases">
        <authorList>
            <person name="Gilroy R."/>
        </authorList>
    </citation>
    <scope>NUCLEOTIDE SEQUENCE</scope>
    <source>
        <strain evidence="2">CHK33-7979</strain>
    </source>
</reference>
<evidence type="ECO:0000313" key="3">
    <source>
        <dbReference type="Proteomes" id="UP000886824"/>
    </source>
</evidence>
<reference evidence="2" key="1">
    <citation type="journal article" date="2021" name="PeerJ">
        <title>Extensive microbial diversity within the chicken gut microbiome revealed by metagenomics and culture.</title>
        <authorList>
            <person name="Gilroy R."/>
            <person name="Ravi A."/>
            <person name="Getino M."/>
            <person name="Pursley I."/>
            <person name="Horton D.L."/>
            <person name="Alikhan N.F."/>
            <person name="Baker D."/>
            <person name="Gharbi K."/>
            <person name="Hall N."/>
            <person name="Watson M."/>
            <person name="Adriaenssens E.M."/>
            <person name="Foster-Nyarko E."/>
            <person name="Jarju S."/>
            <person name="Secka A."/>
            <person name="Antonio M."/>
            <person name="Oren A."/>
            <person name="Chaudhuri R.R."/>
            <person name="La Ragione R."/>
            <person name="Hildebrand F."/>
            <person name="Pallen M.J."/>
        </authorList>
    </citation>
    <scope>NUCLEOTIDE SEQUENCE</scope>
    <source>
        <strain evidence="2">CHK33-7979</strain>
    </source>
</reference>
<dbReference type="PANTHER" id="PTHR37478">
    <property type="match status" value="1"/>
</dbReference>
<evidence type="ECO:0000313" key="2">
    <source>
        <dbReference type="EMBL" id="HIY72480.1"/>
    </source>
</evidence>
<dbReference type="AlphaFoldDB" id="A0A9D2CDU6"/>
<gene>
    <name evidence="2" type="ORF">H9826_00710</name>
</gene>
<dbReference type="EMBL" id="DXCX01000012">
    <property type="protein sequence ID" value="HIY72480.1"/>
    <property type="molecule type" value="Genomic_DNA"/>
</dbReference>
<organism evidence="2 3">
    <name type="scientific">Candidatus Intestinimonas merdavium</name>
    <dbReference type="NCBI Taxonomy" id="2838622"/>
    <lineage>
        <taxon>Bacteria</taxon>
        <taxon>Bacillati</taxon>
        <taxon>Bacillota</taxon>
        <taxon>Clostridia</taxon>
        <taxon>Eubacteriales</taxon>
        <taxon>Intestinimonas</taxon>
    </lineage>
</organism>
<comment type="similarity">
    <text evidence="1">Belongs to the UPF0251 family.</text>
</comment>
<dbReference type="InterPro" id="IPR013324">
    <property type="entry name" value="RNA_pol_sigma_r3/r4-like"/>
</dbReference>
<dbReference type="Pfam" id="PF02001">
    <property type="entry name" value="DUF134"/>
    <property type="match status" value="1"/>
</dbReference>
<accession>A0A9D2CDU6</accession>
<dbReference type="Proteomes" id="UP000886824">
    <property type="component" value="Unassembled WGS sequence"/>
</dbReference>
<proteinExistence type="inferred from homology"/>
<name>A0A9D2CDU6_9FIRM</name>
<dbReference type="InterPro" id="IPR002852">
    <property type="entry name" value="UPF0251"/>
</dbReference>